<evidence type="ECO:0000259" key="3">
    <source>
        <dbReference type="Pfam" id="PF13739"/>
    </source>
</evidence>
<reference evidence="4" key="2">
    <citation type="journal article" date="2021" name="PeerJ">
        <title>Extensive microbial diversity within the chicken gut microbiome revealed by metagenomics and culture.</title>
        <authorList>
            <person name="Gilroy R."/>
            <person name="Ravi A."/>
            <person name="Getino M."/>
            <person name="Pursley I."/>
            <person name="Horton D.L."/>
            <person name="Alikhan N.F."/>
            <person name="Baker D."/>
            <person name="Gharbi K."/>
            <person name="Hall N."/>
            <person name="Watson M."/>
            <person name="Adriaenssens E.M."/>
            <person name="Foster-Nyarko E."/>
            <person name="Jarju S."/>
            <person name="Secka A."/>
            <person name="Antonio M."/>
            <person name="Oren A."/>
            <person name="Chaudhuri R.R."/>
            <person name="La Ragione R."/>
            <person name="Hildebrand F."/>
            <person name="Pallen M.J."/>
        </authorList>
    </citation>
    <scope>NUCLEOTIDE SEQUENCE</scope>
    <source>
        <strain evidence="4">F1-3629</strain>
    </source>
</reference>
<feature type="chain" id="PRO_5036806768" evidence="1">
    <location>
        <begin position="23"/>
        <end position="253"/>
    </location>
</feature>
<sequence length="253" mass="28080">MKNLSFISAMLCVAALSVSCCGQPEIETTTVGLSEEIALADGRDNRLSVEISAEYPVFKTGNEAGMTISSEITGALFGEEYMSMDPEAAAIAYKEALGQEYREENLQLLEDEVFEGSASLNWDDIVSGSVEGRKDNIISYVVEHYVFRGGAHGMTSVTAYNFDTRSGKEIKETDFFKKDYEEKLTKLLTARLPEAVGGPENMEMLFIAEVEPNDNFCITEDGVTFIYNHYEIAPYAMGVIRITIPWNELEGLY</sequence>
<protein>
    <submittedName>
        <fullName evidence="4">DUF3298 and DUF4163 domain-containing protein</fullName>
    </submittedName>
</protein>
<dbReference type="InterPro" id="IPR025303">
    <property type="entry name" value="PdaC"/>
</dbReference>
<dbReference type="Gene3D" id="3.90.640.20">
    <property type="entry name" value="Heat-shock cognate protein, ATPase"/>
    <property type="match status" value="1"/>
</dbReference>
<feature type="domain" description="DUF3298" evidence="2">
    <location>
        <begin position="174"/>
        <end position="247"/>
    </location>
</feature>
<reference evidence="4" key="1">
    <citation type="submission" date="2020-10" db="EMBL/GenBank/DDBJ databases">
        <authorList>
            <person name="Gilroy R."/>
        </authorList>
    </citation>
    <scope>NUCLEOTIDE SEQUENCE</scope>
    <source>
        <strain evidence="4">F1-3629</strain>
    </source>
</reference>
<proteinExistence type="predicted"/>
<dbReference type="InterPro" id="IPR021729">
    <property type="entry name" value="DUF3298"/>
</dbReference>
<organism evidence="4 5">
    <name type="scientific">Candidatus Cryptobacteroides gallistercoris</name>
    <dbReference type="NCBI Taxonomy" id="2840765"/>
    <lineage>
        <taxon>Bacteria</taxon>
        <taxon>Pseudomonadati</taxon>
        <taxon>Bacteroidota</taxon>
        <taxon>Bacteroidia</taxon>
        <taxon>Bacteroidales</taxon>
        <taxon>Candidatus Cryptobacteroides</taxon>
    </lineage>
</organism>
<dbReference type="PROSITE" id="PS51257">
    <property type="entry name" value="PROKAR_LIPOPROTEIN"/>
    <property type="match status" value="1"/>
</dbReference>
<keyword evidence="1" id="KW-0732">Signal</keyword>
<evidence type="ECO:0000313" key="5">
    <source>
        <dbReference type="Proteomes" id="UP000771749"/>
    </source>
</evidence>
<dbReference type="InterPro" id="IPR037126">
    <property type="entry name" value="PdaC/RsiV-like_sf"/>
</dbReference>
<dbReference type="EMBL" id="JADIMJ010000065">
    <property type="protein sequence ID" value="MBO8453895.1"/>
    <property type="molecule type" value="Genomic_DNA"/>
</dbReference>
<dbReference type="Pfam" id="PF13739">
    <property type="entry name" value="PdaC"/>
    <property type="match status" value="1"/>
</dbReference>
<feature type="domain" description="Deacetylase PdaC" evidence="3">
    <location>
        <begin position="48"/>
        <end position="155"/>
    </location>
</feature>
<comment type="caution">
    <text evidence="4">The sequence shown here is derived from an EMBL/GenBank/DDBJ whole genome shotgun (WGS) entry which is preliminary data.</text>
</comment>
<dbReference type="AlphaFoldDB" id="A0A940IGH0"/>
<dbReference type="Pfam" id="PF11738">
    <property type="entry name" value="DUF3298"/>
    <property type="match status" value="1"/>
</dbReference>
<evidence type="ECO:0000256" key="1">
    <source>
        <dbReference type="SAM" id="SignalP"/>
    </source>
</evidence>
<name>A0A940IGH0_9BACT</name>
<evidence type="ECO:0000259" key="2">
    <source>
        <dbReference type="Pfam" id="PF11738"/>
    </source>
</evidence>
<evidence type="ECO:0000313" key="4">
    <source>
        <dbReference type="EMBL" id="MBO8453895.1"/>
    </source>
</evidence>
<dbReference type="Gene3D" id="3.30.565.40">
    <property type="entry name" value="Fervidobacterium nodosum Rt17-B1 like"/>
    <property type="match status" value="1"/>
</dbReference>
<gene>
    <name evidence="4" type="ORF">IAC07_04115</name>
</gene>
<accession>A0A940IGH0</accession>
<feature type="signal peptide" evidence="1">
    <location>
        <begin position="1"/>
        <end position="22"/>
    </location>
</feature>
<dbReference type="Proteomes" id="UP000771749">
    <property type="component" value="Unassembled WGS sequence"/>
</dbReference>